<evidence type="ECO:0000256" key="6">
    <source>
        <dbReference type="ARBA" id="ARBA00023065"/>
    </source>
</evidence>
<keyword evidence="12" id="KW-1003">Cell membrane</keyword>
<dbReference type="EMBL" id="JAPDNT010000023">
    <property type="protein sequence ID" value="MCW3476706.1"/>
    <property type="molecule type" value="Genomic_DNA"/>
</dbReference>
<evidence type="ECO:0000256" key="11">
    <source>
        <dbReference type="ARBA" id="ARBA00037847"/>
    </source>
</evidence>
<reference evidence="15" key="2">
    <citation type="submission" date="2022-10" db="EMBL/GenBank/DDBJ databases">
        <authorList>
            <person name="Trinh H.N."/>
        </authorList>
    </citation>
    <scope>NUCLEOTIDE SEQUENCE</scope>
    <source>
        <strain evidence="15">RN2-1</strain>
    </source>
</reference>
<comment type="subunit">
    <text evidence="12">F-type ATPases have 2 components, F(1) - the catalytic core - and F(0) - the membrane proton channel. F(1) has five subunits: alpha(3), beta(3), gamma(1), delta(1), epsilon(1). F(0) has three main subunits: a(1), b(2) and c(10-14). The alpha and beta chains form an alternating ring which encloses part of the gamma chain. F(1) is attached to F(0) by a central stalk formed by the gamma and epsilon chains, while a peripheral stalk is formed by the delta and b chains.</text>
</comment>
<feature type="coiled-coil region" evidence="14">
    <location>
        <begin position="111"/>
        <end position="138"/>
    </location>
</feature>
<keyword evidence="1 12" id="KW-0813">Transport</keyword>
<name>A0AA41YMN6_9PROT</name>
<keyword evidence="5 12" id="KW-1133">Transmembrane helix</keyword>
<dbReference type="AlphaFoldDB" id="A0AA41YMN6"/>
<keyword evidence="2 12" id="KW-0138">CF(0)</keyword>
<keyword evidence="14" id="KW-0175">Coiled coil</keyword>
<evidence type="ECO:0000256" key="13">
    <source>
        <dbReference type="RuleBase" id="RU003848"/>
    </source>
</evidence>
<dbReference type="HAMAP" id="MF_01398">
    <property type="entry name" value="ATP_synth_b_bprime"/>
    <property type="match status" value="1"/>
</dbReference>
<dbReference type="Pfam" id="PF00430">
    <property type="entry name" value="ATP-synt_B"/>
    <property type="match status" value="1"/>
</dbReference>
<proteinExistence type="inferred from homology"/>
<keyword evidence="16" id="KW-1185">Reference proteome</keyword>
<evidence type="ECO:0000256" key="1">
    <source>
        <dbReference type="ARBA" id="ARBA00022448"/>
    </source>
</evidence>
<dbReference type="GO" id="GO:0012505">
    <property type="term" value="C:endomembrane system"/>
    <property type="evidence" value="ECO:0007669"/>
    <property type="project" value="UniProtKB-SubCell"/>
</dbReference>
<keyword evidence="8 12" id="KW-0066">ATP synthesis</keyword>
<reference evidence="15" key="1">
    <citation type="submission" date="2022-09" db="EMBL/GenBank/DDBJ databases">
        <title>Rhodovastum sp. nov. RN2-1 isolated from soil in Seongnam, South Korea.</title>
        <authorList>
            <person name="Le N.T."/>
        </authorList>
    </citation>
    <scope>NUCLEOTIDE SEQUENCE</scope>
    <source>
        <strain evidence="15">RN2-1</strain>
    </source>
</reference>
<comment type="caution">
    <text evidence="15">The sequence shown here is derived from an EMBL/GenBank/DDBJ whole genome shotgun (WGS) entry which is preliminary data.</text>
</comment>
<evidence type="ECO:0000256" key="9">
    <source>
        <dbReference type="ARBA" id="ARBA00025198"/>
    </source>
</evidence>
<dbReference type="GO" id="GO:0005886">
    <property type="term" value="C:plasma membrane"/>
    <property type="evidence" value="ECO:0007669"/>
    <property type="project" value="UniProtKB-SubCell"/>
</dbReference>
<accession>A0AA41YMN6</accession>
<sequence length="186" mass="18725">MLLSSTAFAEEAKKGMPQLDATNPLILSQVVWLAIIFLALYLLLSRWALPQVAEVLEARAATIGRDLDAARAAKAAADEAVAELTKATRTAQAGAQAEIAGAVAAAKDAAAAQSAQLNAKLDAQLDAAERQIAGARTAALGALRQVATDTASVVVSRLTGIAPDVHAVDSAVGAALAARGVAAGHA</sequence>
<organism evidence="15 16">
    <name type="scientific">Limobrevibacterium gyesilva</name>
    <dbReference type="NCBI Taxonomy" id="2991712"/>
    <lineage>
        <taxon>Bacteria</taxon>
        <taxon>Pseudomonadati</taxon>
        <taxon>Pseudomonadota</taxon>
        <taxon>Alphaproteobacteria</taxon>
        <taxon>Acetobacterales</taxon>
        <taxon>Acetobacteraceae</taxon>
        <taxon>Limobrevibacterium</taxon>
    </lineage>
</organism>
<dbReference type="Proteomes" id="UP001165679">
    <property type="component" value="Unassembled WGS sequence"/>
</dbReference>
<dbReference type="GO" id="GO:0045259">
    <property type="term" value="C:proton-transporting ATP synthase complex"/>
    <property type="evidence" value="ECO:0007669"/>
    <property type="project" value="UniProtKB-KW"/>
</dbReference>
<keyword evidence="7 12" id="KW-0472">Membrane</keyword>
<dbReference type="RefSeq" id="WP_264715535.1">
    <property type="nucleotide sequence ID" value="NZ_JAPDNT010000023.1"/>
</dbReference>
<keyword evidence="4 12" id="KW-0375">Hydrogen ion transport</keyword>
<comment type="function">
    <text evidence="10">Component of the F(0) channel, it forms part of the peripheral stalk, linking F(1) to F(0). The b'-subunit is a diverged and duplicated form of b found in plants and photosynthetic bacteria.</text>
</comment>
<dbReference type="InterPro" id="IPR002146">
    <property type="entry name" value="ATP_synth_b/b'su_bac/chlpt"/>
</dbReference>
<evidence type="ECO:0000256" key="5">
    <source>
        <dbReference type="ARBA" id="ARBA00022989"/>
    </source>
</evidence>
<comment type="subcellular location">
    <subcellularLocation>
        <location evidence="12">Cell membrane</location>
        <topology evidence="12">Single-pass membrane protein</topology>
    </subcellularLocation>
    <subcellularLocation>
        <location evidence="11">Endomembrane system</location>
        <topology evidence="11">Single-pass membrane protein</topology>
    </subcellularLocation>
</comment>
<evidence type="ECO:0000256" key="10">
    <source>
        <dbReference type="ARBA" id="ARBA00025614"/>
    </source>
</evidence>
<evidence type="ECO:0000313" key="15">
    <source>
        <dbReference type="EMBL" id="MCW3476706.1"/>
    </source>
</evidence>
<evidence type="ECO:0000256" key="14">
    <source>
        <dbReference type="SAM" id="Coils"/>
    </source>
</evidence>
<evidence type="ECO:0000256" key="2">
    <source>
        <dbReference type="ARBA" id="ARBA00022547"/>
    </source>
</evidence>
<evidence type="ECO:0000256" key="12">
    <source>
        <dbReference type="HAMAP-Rule" id="MF_01398"/>
    </source>
</evidence>
<evidence type="ECO:0000256" key="7">
    <source>
        <dbReference type="ARBA" id="ARBA00023136"/>
    </source>
</evidence>
<comment type="similarity">
    <text evidence="12 13">Belongs to the ATPase B chain family.</text>
</comment>
<comment type="function">
    <text evidence="9 12">F(1)F(0) ATP synthase produces ATP from ADP in the presence of a proton or sodium gradient. F-type ATPases consist of two structural domains, F(1) containing the extramembraneous catalytic core and F(0) containing the membrane proton channel, linked together by a central stalk and a peripheral stalk. During catalysis, ATP synthesis in the catalytic domain of F(1) is coupled via a rotary mechanism of the central stalk subunits to proton translocation.</text>
</comment>
<keyword evidence="6 12" id="KW-0406">Ion transport</keyword>
<evidence type="ECO:0000313" key="16">
    <source>
        <dbReference type="Proteomes" id="UP001165679"/>
    </source>
</evidence>
<evidence type="ECO:0000256" key="4">
    <source>
        <dbReference type="ARBA" id="ARBA00022781"/>
    </source>
</evidence>
<gene>
    <name evidence="12" type="primary">atpF</name>
    <name evidence="15" type="ORF">OL599_19250</name>
</gene>
<evidence type="ECO:0000256" key="8">
    <source>
        <dbReference type="ARBA" id="ARBA00023310"/>
    </source>
</evidence>
<feature type="transmembrane region" description="Helical" evidence="12">
    <location>
        <begin position="25"/>
        <end position="44"/>
    </location>
</feature>
<dbReference type="GO" id="GO:0046933">
    <property type="term" value="F:proton-transporting ATP synthase activity, rotational mechanism"/>
    <property type="evidence" value="ECO:0007669"/>
    <property type="project" value="UniProtKB-UniRule"/>
</dbReference>
<keyword evidence="3 12" id="KW-0812">Transmembrane</keyword>
<protein>
    <recommendedName>
        <fullName evidence="12">ATP synthase subunit b</fullName>
    </recommendedName>
    <alternativeName>
        <fullName evidence="12">ATP synthase F(0) sector subunit b</fullName>
    </alternativeName>
    <alternativeName>
        <fullName evidence="12">ATPase subunit I</fullName>
    </alternativeName>
    <alternativeName>
        <fullName evidence="12">F-type ATPase subunit b</fullName>
        <shortName evidence="12">F-ATPase subunit b</shortName>
    </alternativeName>
</protein>
<evidence type="ECO:0000256" key="3">
    <source>
        <dbReference type="ARBA" id="ARBA00022692"/>
    </source>
</evidence>